<gene>
    <name evidence="2" type="ORF">Zm00014a_030534</name>
</gene>
<protein>
    <submittedName>
        <fullName evidence="2">Uncharacterized protein</fullName>
    </submittedName>
</protein>
<keyword evidence="1" id="KW-0732">Signal</keyword>
<dbReference type="Proteomes" id="UP000251960">
    <property type="component" value="Chromosome 9"/>
</dbReference>
<evidence type="ECO:0000256" key="1">
    <source>
        <dbReference type="SAM" id="SignalP"/>
    </source>
</evidence>
<comment type="caution">
    <text evidence="2">The sequence shown here is derived from an EMBL/GenBank/DDBJ whole genome shotgun (WGS) entry which is preliminary data.</text>
</comment>
<reference evidence="2 3" key="1">
    <citation type="journal article" date="2018" name="Nat. Genet.">
        <title>Extensive intraspecific gene order and gene structural variations between Mo17 and other maize genomes.</title>
        <authorList>
            <person name="Sun S."/>
            <person name="Zhou Y."/>
            <person name="Chen J."/>
            <person name="Shi J."/>
            <person name="Zhao H."/>
            <person name="Zhao H."/>
            <person name="Song W."/>
            <person name="Zhang M."/>
            <person name="Cui Y."/>
            <person name="Dong X."/>
            <person name="Liu H."/>
            <person name="Ma X."/>
            <person name="Jiao Y."/>
            <person name="Wang B."/>
            <person name="Wei X."/>
            <person name="Stein J.C."/>
            <person name="Glaubitz J.C."/>
            <person name="Lu F."/>
            <person name="Yu G."/>
            <person name="Liang C."/>
            <person name="Fengler K."/>
            <person name="Li B."/>
            <person name="Rafalski A."/>
            <person name="Schnable P.S."/>
            <person name="Ware D.H."/>
            <person name="Buckler E.S."/>
            <person name="Lai J."/>
        </authorList>
    </citation>
    <scope>NUCLEOTIDE SEQUENCE [LARGE SCALE GENOMIC DNA]</scope>
    <source>
        <strain evidence="3">cv. Missouri 17</strain>
        <tissue evidence="2">Seedling</tissue>
    </source>
</reference>
<proteinExistence type="predicted"/>
<dbReference type="AlphaFoldDB" id="A0A3L6DHQ3"/>
<feature type="signal peptide" evidence="1">
    <location>
        <begin position="1"/>
        <end position="19"/>
    </location>
</feature>
<evidence type="ECO:0000313" key="2">
    <source>
        <dbReference type="EMBL" id="PWZ07737.1"/>
    </source>
</evidence>
<dbReference type="EMBL" id="NCVQ01000010">
    <property type="protein sequence ID" value="PWZ07737.1"/>
    <property type="molecule type" value="Genomic_DNA"/>
</dbReference>
<name>A0A3L6DHQ3_MAIZE</name>
<feature type="chain" id="PRO_5017927753" evidence="1">
    <location>
        <begin position="20"/>
        <end position="58"/>
    </location>
</feature>
<accession>A0A3L6DHQ3</accession>
<evidence type="ECO:0000313" key="3">
    <source>
        <dbReference type="Proteomes" id="UP000251960"/>
    </source>
</evidence>
<sequence>MLTYLQVLFMATHWFRTWADLHKQEEGIQIKEACRRLECTALQIFAQHGWRFTNRIAS</sequence>
<organism evidence="2 3">
    <name type="scientific">Zea mays</name>
    <name type="common">Maize</name>
    <dbReference type="NCBI Taxonomy" id="4577"/>
    <lineage>
        <taxon>Eukaryota</taxon>
        <taxon>Viridiplantae</taxon>
        <taxon>Streptophyta</taxon>
        <taxon>Embryophyta</taxon>
        <taxon>Tracheophyta</taxon>
        <taxon>Spermatophyta</taxon>
        <taxon>Magnoliopsida</taxon>
        <taxon>Liliopsida</taxon>
        <taxon>Poales</taxon>
        <taxon>Poaceae</taxon>
        <taxon>PACMAD clade</taxon>
        <taxon>Panicoideae</taxon>
        <taxon>Andropogonodae</taxon>
        <taxon>Andropogoneae</taxon>
        <taxon>Tripsacinae</taxon>
        <taxon>Zea</taxon>
    </lineage>
</organism>